<reference evidence="1" key="1">
    <citation type="submission" date="2023-04" db="EMBL/GenBank/DDBJ databases">
        <title>Ambrosiozyma monospora NBRC 10751.</title>
        <authorList>
            <person name="Ichikawa N."/>
            <person name="Sato H."/>
            <person name="Tonouchi N."/>
        </authorList>
    </citation>
    <scope>NUCLEOTIDE SEQUENCE</scope>
    <source>
        <strain evidence="1">NBRC 10751</strain>
    </source>
</reference>
<evidence type="ECO:0000313" key="1">
    <source>
        <dbReference type="EMBL" id="GME97037.1"/>
    </source>
</evidence>
<accession>A0ACB5TXW1</accession>
<sequence>METVDPSSSANSPASSTASPSPSSVANSPSPSSPSATTKSNGAVVSLEDLTKLRSCNACKRCMRRELKRASRKKKTNDESQSMTKYWCLDRPKRAIIFNSKEIVSFPRPVPAINGSTGFGNAGFGAGVTAGGAGSRTIELPSRIICYCRHHQEPNGFRLFFVLKNNEGEVVGRCLSDAIMIMDRKKSSGKGLVSETQTQSQTQGVAAGQRAATGGQLQLQNGVGNGQSPKIGGSTTGIGVVKPGTLISGATNGLSPTSFEDSATNTSDFTTTNLSSTNHAPVSQFGSMDFGEDGYGSGRPTKRKRPWSPQDTTASISSNYFTNGTTNGAEIHLSLPLLVLVLVLDSLVPVLMAVKQVLIST</sequence>
<gene>
    <name evidence="1" type="ORF">Amon02_001014600</name>
</gene>
<name>A0ACB5TXW1_AMBMO</name>
<organism evidence="1 2">
    <name type="scientific">Ambrosiozyma monospora</name>
    <name type="common">Yeast</name>
    <name type="synonym">Endomycopsis monosporus</name>
    <dbReference type="NCBI Taxonomy" id="43982"/>
    <lineage>
        <taxon>Eukaryota</taxon>
        <taxon>Fungi</taxon>
        <taxon>Dikarya</taxon>
        <taxon>Ascomycota</taxon>
        <taxon>Saccharomycotina</taxon>
        <taxon>Pichiomycetes</taxon>
        <taxon>Pichiales</taxon>
        <taxon>Pichiaceae</taxon>
        <taxon>Ambrosiozyma</taxon>
    </lineage>
</organism>
<dbReference type="Proteomes" id="UP001165064">
    <property type="component" value="Unassembled WGS sequence"/>
</dbReference>
<protein>
    <submittedName>
        <fullName evidence="1">Unnamed protein product</fullName>
    </submittedName>
</protein>
<comment type="caution">
    <text evidence="1">The sequence shown here is derived from an EMBL/GenBank/DDBJ whole genome shotgun (WGS) entry which is preliminary data.</text>
</comment>
<proteinExistence type="predicted"/>
<evidence type="ECO:0000313" key="2">
    <source>
        <dbReference type="Proteomes" id="UP001165064"/>
    </source>
</evidence>
<keyword evidence="2" id="KW-1185">Reference proteome</keyword>
<dbReference type="EMBL" id="BSXS01009965">
    <property type="protein sequence ID" value="GME97037.1"/>
    <property type="molecule type" value="Genomic_DNA"/>
</dbReference>